<dbReference type="GO" id="GO:0080120">
    <property type="term" value="P:CAAX-box protein maturation"/>
    <property type="evidence" value="ECO:0007669"/>
    <property type="project" value="UniProtKB-ARBA"/>
</dbReference>
<dbReference type="GO" id="GO:0004175">
    <property type="term" value="F:endopeptidase activity"/>
    <property type="evidence" value="ECO:0007669"/>
    <property type="project" value="UniProtKB-ARBA"/>
</dbReference>
<comment type="caution">
    <text evidence="4">The sequence shown here is derived from an EMBL/GenBank/DDBJ whole genome shotgun (WGS) entry which is preliminary data.</text>
</comment>
<evidence type="ECO:0000259" key="3">
    <source>
        <dbReference type="Pfam" id="PF02517"/>
    </source>
</evidence>
<keyword evidence="2" id="KW-0472">Membrane</keyword>
<dbReference type="InterPro" id="IPR003675">
    <property type="entry name" value="Rce1/LyrA-like_dom"/>
</dbReference>
<organism evidence="4 5">
    <name type="scientific">Methanosarcina spelaei</name>
    <dbReference type="NCBI Taxonomy" id="1036679"/>
    <lineage>
        <taxon>Archaea</taxon>
        <taxon>Methanobacteriati</taxon>
        <taxon>Methanobacteriota</taxon>
        <taxon>Stenosarchaea group</taxon>
        <taxon>Methanomicrobia</taxon>
        <taxon>Methanosarcinales</taxon>
        <taxon>Methanosarcinaceae</taxon>
        <taxon>Methanosarcina</taxon>
    </lineage>
</organism>
<protein>
    <recommendedName>
        <fullName evidence="3">CAAX prenyl protease 2/Lysostaphin resistance protein A-like domain-containing protein</fullName>
    </recommendedName>
</protein>
<name>A0A2A2HUS6_9EURY</name>
<keyword evidence="2" id="KW-1133">Transmembrane helix</keyword>
<feature type="transmembrane region" description="Helical" evidence="2">
    <location>
        <begin position="12"/>
        <end position="32"/>
    </location>
</feature>
<feature type="transmembrane region" description="Helical" evidence="2">
    <location>
        <begin position="38"/>
        <end position="60"/>
    </location>
</feature>
<keyword evidence="5" id="KW-1185">Reference proteome</keyword>
<accession>A0A2A2HUS6</accession>
<sequence>MIPKYRYKPWTYFAATFIATYALWFAGAYLSFQDEKNGLYMLFMFFGLLVPFLLSFFVIFTSKNSGLKRDFINRLINLRLIKPKMFPVFFLVMPLTVLISIFISLPFGGSVSQFQLADGFSFSTGSVPTLVFLMLAACFEELGWRGYAFDSLQSRHTYFMASIIFSILWSLWHFPLIFVNHFYQYEIYHENILYAVNFFVGIIPMGVFVSWICIKNGKSIPAAILFHFIVNICQEALTVTQTTKCIETLVITLVVAIIIVLDKEMFFSKVSPAPETQNLVSETQNPAPETQNPVSESQNPAHEVH</sequence>
<feature type="transmembrane region" description="Helical" evidence="2">
    <location>
        <begin position="120"/>
        <end position="139"/>
    </location>
</feature>
<keyword evidence="2" id="KW-0812">Transmembrane</keyword>
<feature type="transmembrane region" description="Helical" evidence="2">
    <location>
        <begin position="245"/>
        <end position="261"/>
    </location>
</feature>
<gene>
    <name evidence="4" type="ORF">ASJ81_04660</name>
</gene>
<feature type="region of interest" description="Disordered" evidence="1">
    <location>
        <begin position="277"/>
        <end position="305"/>
    </location>
</feature>
<dbReference type="Proteomes" id="UP000218164">
    <property type="component" value="Unassembled WGS sequence"/>
</dbReference>
<dbReference type="Pfam" id="PF02517">
    <property type="entry name" value="Rce1-like"/>
    <property type="match status" value="1"/>
</dbReference>
<feature type="transmembrane region" description="Helical" evidence="2">
    <location>
        <begin position="159"/>
        <end position="180"/>
    </location>
</feature>
<evidence type="ECO:0000256" key="2">
    <source>
        <dbReference type="SAM" id="Phobius"/>
    </source>
</evidence>
<dbReference type="InterPro" id="IPR042150">
    <property type="entry name" value="MmRce1-like"/>
</dbReference>
<proteinExistence type="predicted"/>
<reference evidence="4 5" key="1">
    <citation type="journal article" date="2017" name="BMC Genomics">
        <title>Genomic analysis of methanogenic archaea reveals a shift towards energy conservation.</title>
        <authorList>
            <person name="Gilmore S.P."/>
            <person name="Henske J.K."/>
            <person name="Sexton J.A."/>
            <person name="Solomon K.V."/>
            <person name="Seppala S."/>
            <person name="Yoo J.I."/>
            <person name="Huyett L.M."/>
            <person name="Pressman A."/>
            <person name="Cogan J.Z."/>
            <person name="Kivenson V."/>
            <person name="Peng X."/>
            <person name="Tan Y."/>
            <person name="Valentine D.L."/>
            <person name="O'Malley M.A."/>
        </authorList>
    </citation>
    <scope>NUCLEOTIDE SEQUENCE [LARGE SCALE GENOMIC DNA]</scope>
    <source>
        <strain evidence="4 5">MC-15</strain>
    </source>
</reference>
<feature type="transmembrane region" description="Helical" evidence="2">
    <location>
        <begin position="88"/>
        <end position="108"/>
    </location>
</feature>
<dbReference type="EMBL" id="LMVP01000135">
    <property type="protein sequence ID" value="PAV13055.1"/>
    <property type="molecule type" value="Genomic_DNA"/>
</dbReference>
<evidence type="ECO:0000256" key="1">
    <source>
        <dbReference type="SAM" id="MobiDB-lite"/>
    </source>
</evidence>
<dbReference type="PANTHER" id="PTHR35797:SF1">
    <property type="entry name" value="PROTEASE"/>
    <property type="match status" value="1"/>
</dbReference>
<dbReference type="OrthoDB" id="28575at2157"/>
<dbReference type="PANTHER" id="PTHR35797">
    <property type="entry name" value="PROTEASE-RELATED"/>
    <property type="match status" value="1"/>
</dbReference>
<evidence type="ECO:0000313" key="5">
    <source>
        <dbReference type="Proteomes" id="UP000218164"/>
    </source>
</evidence>
<feature type="transmembrane region" description="Helical" evidence="2">
    <location>
        <begin position="192"/>
        <end position="213"/>
    </location>
</feature>
<feature type="domain" description="CAAX prenyl protease 2/Lysostaphin resistance protein A-like" evidence="3">
    <location>
        <begin position="129"/>
        <end position="232"/>
    </location>
</feature>
<dbReference type="AlphaFoldDB" id="A0A2A2HUS6"/>
<dbReference type="RefSeq" id="WP_095644116.1">
    <property type="nucleotide sequence ID" value="NZ_LMVP01000135.1"/>
</dbReference>
<evidence type="ECO:0000313" key="4">
    <source>
        <dbReference type="EMBL" id="PAV13055.1"/>
    </source>
</evidence>
<dbReference type="NCBIfam" id="NF041656">
    <property type="entry name" value="CPBP_MmRce1"/>
    <property type="match status" value="1"/>
</dbReference>